<name>A0AAN4UNI9_9RHOB</name>
<comment type="caution">
    <text evidence="3">The sequence shown here is derived from an EMBL/GenBank/DDBJ whole genome shotgun (WGS) entry which is preliminary data.</text>
</comment>
<gene>
    <name evidence="3" type="ORF">GCM10008024_05040</name>
    <name evidence="4" type="ORF">SAMN05444006_10144</name>
</gene>
<dbReference type="InterPro" id="IPR036938">
    <property type="entry name" value="PAP2/HPO_sf"/>
</dbReference>
<evidence type="ECO:0000256" key="1">
    <source>
        <dbReference type="SAM" id="SignalP"/>
    </source>
</evidence>
<accession>A0AAN4UNI9</accession>
<evidence type="ECO:0000313" key="6">
    <source>
        <dbReference type="Proteomes" id="UP000634647"/>
    </source>
</evidence>
<reference evidence="3" key="3">
    <citation type="submission" date="2023-06" db="EMBL/GenBank/DDBJ databases">
        <authorList>
            <person name="Sun Q."/>
            <person name="Zhou Y."/>
        </authorList>
    </citation>
    <scope>NUCLEOTIDE SEQUENCE</scope>
    <source>
        <strain evidence="3">CGMCC 1.10859</strain>
    </source>
</reference>
<dbReference type="AlphaFoldDB" id="A0AAN4UNI9"/>
<dbReference type="CDD" id="cd03394">
    <property type="entry name" value="PAP2_like_5"/>
    <property type="match status" value="1"/>
</dbReference>
<evidence type="ECO:0000313" key="4">
    <source>
        <dbReference type="EMBL" id="SDW01225.1"/>
    </source>
</evidence>
<dbReference type="EMBL" id="BNAB01000001">
    <property type="protein sequence ID" value="GHD99054.1"/>
    <property type="molecule type" value="Genomic_DNA"/>
</dbReference>
<evidence type="ECO:0000313" key="3">
    <source>
        <dbReference type="EMBL" id="GHD99054.1"/>
    </source>
</evidence>
<dbReference type="SMART" id="SM00014">
    <property type="entry name" value="acidPPc"/>
    <property type="match status" value="1"/>
</dbReference>
<sequence length="186" mass="19299">MNAAFVRPVSLAVLLSLGTFAPQTAVAGKAQAWDNVSTGLALGLGGAAVATTLSKSDKTGFRQGLETAGVTFLAVEALKSVVHETRPDGSNNRGFPSGHTALAFAAATYFDIRYGQEYSSYVPLMYGAAALTGLARIEAKKHYAQDVLAGAAIGFASARIFTTPFANQLTLAPTDGGLSLSYTKKF</sequence>
<feature type="signal peptide" evidence="1">
    <location>
        <begin position="1"/>
        <end position="21"/>
    </location>
</feature>
<feature type="chain" id="PRO_5042949589" evidence="1">
    <location>
        <begin position="22"/>
        <end position="186"/>
    </location>
</feature>
<keyword evidence="1" id="KW-0732">Signal</keyword>
<dbReference type="Pfam" id="PF01569">
    <property type="entry name" value="PAP2"/>
    <property type="match status" value="1"/>
</dbReference>
<protein>
    <submittedName>
        <fullName evidence="4">PAP2 superfamily protein</fullName>
    </submittedName>
    <submittedName>
        <fullName evidence="3">Phospholipid phosphatase</fullName>
    </submittedName>
</protein>
<proteinExistence type="predicted"/>
<feature type="domain" description="Phosphatidic acid phosphatase type 2/haloperoxidase" evidence="2">
    <location>
        <begin position="59"/>
        <end position="162"/>
    </location>
</feature>
<reference evidence="3" key="1">
    <citation type="journal article" date="2014" name="Int. J. Syst. Evol. Microbiol.">
        <title>Complete genome sequence of Corynebacterium casei LMG S-19264T (=DSM 44701T), isolated from a smear-ripened cheese.</title>
        <authorList>
            <consortium name="US DOE Joint Genome Institute (JGI-PGF)"/>
            <person name="Walter F."/>
            <person name="Albersmeier A."/>
            <person name="Kalinowski J."/>
            <person name="Ruckert C."/>
        </authorList>
    </citation>
    <scope>NUCLEOTIDE SEQUENCE</scope>
    <source>
        <strain evidence="3">CGMCC 1.10859</strain>
    </source>
</reference>
<dbReference type="PANTHER" id="PTHR14969:SF13">
    <property type="entry name" value="AT30094P"/>
    <property type="match status" value="1"/>
</dbReference>
<dbReference type="InterPro" id="IPR000326">
    <property type="entry name" value="PAP2/HPO"/>
</dbReference>
<dbReference type="Proteomes" id="UP000199541">
    <property type="component" value="Unassembled WGS sequence"/>
</dbReference>
<evidence type="ECO:0000313" key="5">
    <source>
        <dbReference type="Proteomes" id="UP000199541"/>
    </source>
</evidence>
<dbReference type="PANTHER" id="PTHR14969">
    <property type="entry name" value="SPHINGOSINE-1-PHOSPHATE PHOSPHOHYDROLASE"/>
    <property type="match status" value="1"/>
</dbReference>
<organism evidence="3 6">
    <name type="scientific">Allgaiera indica</name>
    <dbReference type="NCBI Taxonomy" id="765699"/>
    <lineage>
        <taxon>Bacteria</taxon>
        <taxon>Pseudomonadati</taxon>
        <taxon>Pseudomonadota</taxon>
        <taxon>Alphaproteobacteria</taxon>
        <taxon>Rhodobacterales</taxon>
        <taxon>Paracoccaceae</taxon>
        <taxon>Allgaiera</taxon>
    </lineage>
</organism>
<dbReference type="EMBL" id="FNOB01000001">
    <property type="protein sequence ID" value="SDW01225.1"/>
    <property type="molecule type" value="Genomic_DNA"/>
</dbReference>
<keyword evidence="5" id="KW-1185">Reference proteome</keyword>
<dbReference type="SUPFAM" id="SSF48317">
    <property type="entry name" value="Acid phosphatase/Vanadium-dependent haloperoxidase"/>
    <property type="match status" value="1"/>
</dbReference>
<dbReference type="RefSeq" id="WP_051645891.1">
    <property type="nucleotide sequence ID" value="NZ_BNAB01000001.1"/>
</dbReference>
<dbReference type="Proteomes" id="UP000634647">
    <property type="component" value="Unassembled WGS sequence"/>
</dbReference>
<reference evidence="4 5" key="2">
    <citation type="submission" date="2016-10" db="EMBL/GenBank/DDBJ databases">
        <authorList>
            <person name="Varghese N."/>
            <person name="Submissions S."/>
        </authorList>
    </citation>
    <scope>NUCLEOTIDE SEQUENCE [LARGE SCALE GENOMIC DNA]</scope>
    <source>
        <strain evidence="4 5">DSM 24802</strain>
    </source>
</reference>
<dbReference type="Gene3D" id="1.20.144.10">
    <property type="entry name" value="Phosphatidic acid phosphatase type 2/haloperoxidase"/>
    <property type="match status" value="1"/>
</dbReference>
<evidence type="ECO:0000259" key="2">
    <source>
        <dbReference type="SMART" id="SM00014"/>
    </source>
</evidence>